<keyword evidence="2" id="KW-1185">Reference proteome</keyword>
<sequence>MGVAEVWVVKARKFEGEISHIGRGGGGKRTDGGEVVEVDGRSGGGDATDVSGGGASVEWQGGDEDCDGE</sequence>
<dbReference type="EMBL" id="CM037161">
    <property type="protein sequence ID" value="KAH7853751.1"/>
    <property type="molecule type" value="Genomic_DNA"/>
</dbReference>
<proteinExistence type="predicted"/>
<accession>A0ACB7YJI7</accession>
<evidence type="ECO:0000313" key="2">
    <source>
        <dbReference type="Proteomes" id="UP000828048"/>
    </source>
</evidence>
<dbReference type="Proteomes" id="UP000828048">
    <property type="component" value="Chromosome 11"/>
</dbReference>
<gene>
    <name evidence="1" type="ORF">Vadar_006205</name>
</gene>
<protein>
    <submittedName>
        <fullName evidence="1">Uncharacterized protein</fullName>
    </submittedName>
</protein>
<comment type="caution">
    <text evidence="1">The sequence shown here is derived from an EMBL/GenBank/DDBJ whole genome shotgun (WGS) entry which is preliminary data.</text>
</comment>
<organism evidence="1 2">
    <name type="scientific">Vaccinium darrowii</name>
    <dbReference type="NCBI Taxonomy" id="229202"/>
    <lineage>
        <taxon>Eukaryota</taxon>
        <taxon>Viridiplantae</taxon>
        <taxon>Streptophyta</taxon>
        <taxon>Embryophyta</taxon>
        <taxon>Tracheophyta</taxon>
        <taxon>Spermatophyta</taxon>
        <taxon>Magnoliopsida</taxon>
        <taxon>eudicotyledons</taxon>
        <taxon>Gunneridae</taxon>
        <taxon>Pentapetalae</taxon>
        <taxon>asterids</taxon>
        <taxon>Ericales</taxon>
        <taxon>Ericaceae</taxon>
        <taxon>Vaccinioideae</taxon>
        <taxon>Vaccinieae</taxon>
        <taxon>Vaccinium</taxon>
    </lineage>
</organism>
<evidence type="ECO:0000313" key="1">
    <source>
        <dbReference type="EMBL" id="KAH7853751.1"/>
    </source>
</evidence>
<reference evidence="1 2" key="1">
    <citation type="journal article" date="2021" name="Hortic Res">
        <title>High-quality reference genome and annotation aids understanding of berry development for evergreen blueberry (Vaccinium darrowii).</title>
        <authorList>
            <person name="Yu J."/>
            <person name="Hulse-Kemp A.M."/>
            <person name="Babiker E."/>
            <person name="Staton M."/>
        </authorList>
    </citation>
    <scope>NUCLEOTIDE SEQUENCE [LARGE SCALE GENOMIC DNA]</scope>
    <source>
        <strain evidence="2">cv. NJ 8807/NJ 8810</strain>
        <tissue evidence="1">Young leaf</tissue>
    </source>
</reference>
<name>A0ACB7YJI7_9ERIC</name>